<accession>A0ABV0KRX3</accession>
<proteinExistence type="predicted"/>
<keyword evidence="1" id="KW-0812">Transmembrane</keyword>
<keyword evidence="3" id="KW-1185">Reference proteome</keyword>
<sequence length="202" mass="21713">MTTSLSPASSSSCFWLDAFQAPRTRFLITNAAFLLTIKFGIEGFFFNALCVLLAWGHVYPHQLLRMSRSAERFLNRRRWSPIGSMTLLLCAVVAVIALVGHTEPASAQFFNQTETWMKSTLGKGAAGSGGNVADMIALTFNVLRGLFVIYLGISLVKVIQNARDGEDWQTLAKTPLIILVTVTLGDVLGGLITGGGSGSAKA</sequence>
<reference evidence="2 3" key="1">
    <citation type="submission" date="2022-04" db="EMBL/GenBank/DDBJ databases">
        <title>Positive selection, recombination, and allopatry shape intraspecific diversity of widespread and dominant cyanobacteria.</title>
        <authorList>
            <person name="Wei J."/>
            <person name="Shu W."/>
            <person name="Hu C."/>
        </authorList>
    </citation>
    <scope>NUCLEOTIDE SEQUENCE [LARGE SCALE GENOMIC DNA]</scope>
    <source>
        <strain evidence="2 3">AS-A4</strain>
    </source>
</reference>
<dbReference type="RefSeq" id="WP_190447137.1">
    <property type="nucleotide sequence ID" value="NZ_JAMPLM010000025.1"/>
</dbReference>
<evidence type="ECO:0000313" key="2">
    <source>
        <dbReference type="EMBL" id="MEP1061034.1"/>
    </source>
</evidence>
<feature type="transmembrane region" description="Helical" evidence="1">
    <location>
        <begin position="79"/>
        <end position="100"/>
    </location>
</feature>
<dbReference type="EMBL" id="JAMPLM010000025">
    <property type="protein sequence ID" value="MEP1061034.1"/>
    <property type="molecule type" value="Genomic_DNA"/>
</dbReference>
<dbReference type="Proteomes" id="UP001476950">
    <property type="component" value="Unassembled WGS sequence"/>
</dbReference>
<protein>
    <submittedName>
        <fullName evidence="2">Uncharacterized protein</fullName>
    </submittedName>
</protein>
<name>A0ABV0KRX3_9CYAN</name>
<comment type="caution">
    <text evidence="2">The sequence shown here is derived from an EMBL/GenBank/DDBJ whole genome shotgun (WGS) entry which is preliminary data.</text>
</comment>
<feature type="transmembrane region" description="Helical" evidence="1">
    <location>
        <begin position="176"/>
        <end position="196"/>
    </location>
</feature>
<feature type="transmembrane region" description="Helical" evidence="1">
    <location>
        <begin position="32"/>
        <end position="58"/>
    </location>
</feature>
<evidence type="ECO:0000256" key="1">
    <source>
        <dbReference type="SAM" id="Phobius"/>
    </source>
</evidence>
<evidence type="ECO:0000313" key="3">
    <source>
        <dbReference type="Proteomes" id="UP001476950"/>
    </source>
</evidence>
<keyword evidence="1" id="KW-1133">Transmembrane helix</keyword>
<organism evidence="2 3">
    <name type="scientific">Stenomitos frigidus AS-A4</name>
    <dbReference type="NCBI Taxonomy" id="2933935"/>
    <lineage>
        <taxon>Bacteria</taxon>
        <taxon>Bacillati</taxon>
        <taxon>Cyanobacteriota</taxon>
        <taxon>Cyanophyceae</taxon>
        <taxon>Leptolyngbyales</taxon>
        <taxon>Leptolyngbyaceae</taxon>
        <taxon>Stenomitos</taxon>
    </lineage>
</organism>
<keyword evidence="1" id="KW-0472">Membrane</keyword>
<gene>
    <name evidence="2" type="ORF">NDI38_21620</name>
</gene>
<feature type="transmembrane region" description="Helical" evidence="1">
    <location>
        <begin position="135"/>
        <end position="156"/>
    </location>
</feature>